<comment type="caution">
    <text evidence="2">The sequence shown here is derived from an EMBL/GenBank/DDBJ whole genome shotgun (WGS) entry which is preliminary data.</text>
</comment>
<dbReference type="Proteomes" id="UP001418444">
    <property type="component" value="Unassembled WGS sequence"/>
</dbReference>
<evidence type="ECO:0000313" key="2">
    <source>
        <dbReference type="EMBL" id="GAA3968129.1"/>
    </source>
</evidence>
<gene>
    <name evidence="2" type="ORF">GCM10022231_31410</name>
</gene>
<reference evidence="3" key="1">
    <citation type="journal article" date="2019" name="Int. J. Syst. Evol. Microbiol.">
        <title>The Global Catalogue of Microorganisms (GCM) 10K type strain sequencing project: providing services to taxonomists for standard genome sequencing and annotation.</title>
        <authorList>
            <consortium name="The Broad Institute Genomics Platform"/>
            <consortium name="The Broad Institute Genome Sequencing Center for Infectious Disease"/>
            <person name="Wu L."/>
            <person name="Ma J."/>
        </authorList>
    </citation>
    <scope>NUCLEOTIDE SEQUENCE [LARGE SCALE GENOMIC DNA]</scope>
    <source>
        <strain evidence="3">JCM 16923</strain>
    </source>
</reference>
<evidence type="ECO:0000313" key="3">
    <source>
        <dbReference type="Proteomes" id="UP001418444"/>
    </source>
</evidence>
<dbReference type="Pfam" id="PF10969">
    <property type="entry name" value="DUF2771"/>
    <property type="match status" value="1"/>
</dbReference>
<dbReference type="InterPro" id="IPR024495">
    <property type="entry name" value="DUF2771"/>
</dbReference>
<keyword evidence="3" id="KW-1185">Reference proteome</keyword>
<keyword evidence="1" id="KW-0812">Transmembrane</keyword>
<evidence type="ECO:0000256" key="1">
    <source>
        <dbReference type="SAM" id="Phobius"/>
    </source>
</evidence>
<accession>A0ABP7PMG9</accession>
<sequence>MSLQPADKKHLAVLTAVVVVAVAIVAVATTLLVRGTPESDPQVSVATGRSLERVEPTFWCDLDMTQCHPRALSIEEIAALPVTQFPVPAGGSLSLSVPSEIATAPWMLVAAYATPEGVQPVTWIHRSGTTYTQVLESTPDRVLLGVEIKPFSTVLEDAPDGLESGQGDILFRGHYAISTAPDGFTVGNETELPAVRG</sequence>
<keyword evidence="1" id="KW-1133">Transmembrane helix</keyword>
<dbReference type="EMBL" id="BAAAZW010000010">
    <property type="protein sequence ID" value="GAA3968129.1"/>
    <property type="molecule type" value="Genomic_DNA"/>
</dbReference>
<name>A0ABP7PMG9_9ACTN</name>
<proteinExistence type="predicted"/>
<organism evidence="2 3">
    <name type="scientific">Gordonia caeni</name>
    <dbReference type="NCBI Taxonomy" id="1007097"/>
    <lineage>
        <taxon>Bacteria</taxon>
        <taxon>Bacillati</taxon>
        <taxon>Actinomycetota</taxon>
        <taxon>Actinomycetes</taxon>
        <taxon>Mycobacteriales</taxon>
        <taxon>Gordoniaceae</taxon>
        <taxon>Gordonia</taxon>
    </lineage>
</organism>
<keyword evidence="1" id="KW-0472">Membrane</keyword>
<dbReference type="RefSeq" id="WP_344785453.1">
    <property type="nucleotide sequence ID" value="NZ_BAAAZW010000010.1"/>
</dbReference>
<feature type="transmembrane region" description="Helical" evidence="1">
    <location>
        <begin position="12"/>
        <end position="33"/>
    </location>
</feature>
<evidence type="ECO:0008006" key="4">
    <source>
        <dbReference type="Google" id="ProtNLM"/>
    </source>
</evidence>
<protein>
    <recommendedName>
        <fullName evidence="4">DUF2771 domain-containing protein</fullName>
    </recommendedName>
</protein>